<evidence type="ECO:0000313" key="4">
    <source>
        <dbReference type="Proteomes" id="UP001620645"/>
    </source>
</evidence>
<dbReference type="PANTHER" id="PTHR47521">
    <property type="entry name" value="SERPENTINE RECEPTOR, CLASS E (EPSILON)-RELATED"/>
    <property type="match status" value="1"/>
</dbReference>
<evidence type="ECO:0000313" key="3">
    <source>
        <dbReference type="EMBL" id="KAL3089140.1"/>
    </source>
</evidence>
<comment type="similarity">
    <text evidence="1">Belongs to the nematode receptor-like protein sre family.</text>
</comment>
<evidence type="ECO:0000256" key="2">
    <source>
        <dbReference type="SAM" id="Phobius"/>
    </source>
</evidence>
<comment type="caution">
    <text evidence="3">The sequence shown here is derived from an EMBL/GenBank/DDBJ whole genome shotgun (WGS) entry which is preliminary data.</text>
</comment>
<protein>
    <recommendedName>
        <fullName evidence="5">Gustatory receptor</fullName>
    </recommendedName>
</protein>
<feature type="transmembrane region" description="Helical" evidence="2">
    <location>
        <begin position="125"/>
        <end position="145"/>
    </location>
</feature>
<keyword evidence="2" id="KW-1133">Transmembrane helix</keyword>
<organism evidence="3 4">
    <name type="scientific">Heterodera schachtii</name>
    <name type="common">Sugarbeet cyst nematode worm</name>
    <name type="synonym">Tylenchus schachtii</name>
    <dbReference type="NCBI Taxonomy" id="97005"/>
    <lineage>
        <taxon>Eukaryota</taxon>
        <taxon>Metazoa</taxon>
        <taxon>Ecdysozoa</taxon>
        <taxon>Nematoda</taxon>
        <taxon>Chromadorea</taxon>
        <taxon>Rhabditida</taxon>
        <taxon>Tylenchina</taxon>
        <taxon>Tylenchomorpha</taxon>
        <taxon>Tylenchoidea</taxon>
        <taxon>Heteroderidae</taxon>
        <taxon>Heteroderinae</taxon>
        <taxon>Heterodera</taxon>
    </lineage>
</organism>
<dbReference type="Pfam" id="PF03125">
    <property type="entry name" value="Sre"/>
    <property type="match status" value="1"/>
</dbReference>
<evidence type="ECO:0008006" key="5">
    <source>
        <dbReference type="Google" id="ProtNLM"/>
    </source>
</evidence>
<keyword evidence="2" id="KW-0812">Transmembrane</keyword>
<reference evidence="3 4" key="1">
    <citation type="submission" date="2024-10" db="EMBL/GenBank/DDBJ databases">
        <authorList>
            <person name="Kim D."/>
        </authorList>
    </citation>
    <scope>NUCLEOTIDE SEQUENCE [LARGE SCALE GENOMIC DNA]</scope>
    <source>
        <strain evidence="3">Taebaek</strain>
    </source>
</reference>
<dbReference type="EMBL" id="JBICCN010000146">
    <property type="protein sequence ID" value="KAL3089140.1"/>
    <property type="molecule type" value="Genomic_DNA"/>
</dbReference>
<dbReference type="InterPro" id="IPR004151">
    <property type="entry name" value="7TM_GPCR_serpentine_rcpt_Sre"/>
</dbReference>
<feature type="transmembrane region" description="Helical" evidence="2">
    <location>
        <begin position="46"/>
        <end position="64"/>
    </location>
</feature>
<proteinExistence type="inferred from homology"/>
<evidence type="ECO:0000256" key="1">
    <source>
        <dbReference type="ARBA" id="ARBA00006803"/>
    </source>
</evidence>
<gene>
    <name evidence="3" type="ORF">niasHS_008505</name>
</gene>
<name>A0ABD2JEZ0_HETSC</name>
<feature type="transmembrane region" description="Helical" evidence="2">
    <location>
        <begin position="218"/>
        <end position="241"/>
    </location>
</feature>
<dbReference type="Proteomes" id="UP001620645">
    <property type="component" value="Unassembled WGS sequence"/>
</dbReference>
<dbReference type="InterPro" id="IPR052860">
    <property type="entry name" value="NRL-GPCR1"/>
</dbReference>
<feature type="transmembrane region" description="Helical" evidence="2">
    <location>
        <begin position="247"/>
        <end position="270"/>
    </location>
</feature>
<dbReference type="AlphaFoldDB" id="A0ABD2JEZ0"/>
<dbReference type="PANTHER" id="PTHR47521:SF7">
    <property type="entry name" value="SERPENTINE RECEPTOR CLASS EPSILON-6"/>
    <property type="match status" value="1"/>
</dbReference>
<keyword evidence="2" id="KW-0472">Membrane</keyword>
<sequence length="331" mass="38290">MPSSPSTAVFIFAYSLYSVELITYVAVLAIVCLNLAVIVPTKLLHLNLKSILITQSIAIMLYVLPRLVMLFQKFTSDDPFAPANVVLQNIMTFDALFRRLLGHALIIERFIATLRTNSYEKFSKVYFTLAWFCITFAIAFVNTITNEQSWTFTKFNLITSSISTPLSLIEYLLITIIGYYNRKKYCHQIENASPNNYHIGQRYQVADNLKTAKQLSSAFLCLFLSNLFLNIWFFVIAFNFVTENYQISLVIALSVWIDTIFGAAIEFTVLTHHPLLKRRFVILLKRIFCFKRTNRIEDERPISVQLANRSNNKNKPDETAEHFKMIRQAWN</sequence>
<keyword evidence="4" id="KW-1185">Reference proteome</keyword>
<accession>A0ABD2JEZ0</accession>
<feature type="transmembrane region" description="Helical" evidence="2">
    <location>
        <begin position="157"/>
        <end position="180"/>
    </location>
</feature>